<keyword evidence="1" id="KW-0560">Oxidoreductase</keyword>
<accession>A0A4Y4DMQ0</accession>
<dbReference type="CDD" id="cd19946">
    <property type="entry name" value="GlpA-like_Fer2_BFD-like"/>
    <property type="match status" value="1"/>
</dbReference>
<dbReference type="Proteomes" id="UP000316612">
    <property type="component" value="Unassembled WGS sequence"/>
</dbReference>
<feature type="chain" id="PRO_5021202544" evidence="2">
    <location>
        <begin position="21"/>
        <end position="488"/>
    </location>
</feature>
<evidence type="ECO:0000256" key="2">
    <source>
        <dbReference type="SAM" id="SignalP"/>
    </source>
</evidence>
<sequence>MSQKIHVAVIGAGPAGLAAAANALAHGAQVTCIDANDQPGGQYWRHRLEQPGRQPGVQPDSTGHHDWKTYLSLRAAFDAGIAAGTLAYLPNTQVWMAQQREDERITLQLTSATAAGTQAPASTLTADRLVVATGAYDRQIPIPGWDLPGVMTAGAVQALIKGQGVLAGQRIVLAGTGPFLLPVASNVAHAGGSVLAICESADLSGWLKNLKAPLAVPAKGIEGAEYIWDLLRHRIPYKRSTVITAIHGAEKVEAVSIARTDKTGAVIAGSEERIENVDCVGLGFGFTTQLELLTAFGVATHMDVDGSLVADVDEFQLTSGANVLAAGEVTGIGGAALAVAEGTVAGYRAALGSGQAPQQSEVAKELKTISRHRAFARAMHQAHQVPDYWSGNLEEDTVVCRCEEVTAGEIIQARDELKAVDARSIKSTTRAGMGWCQGRVCGYAASCLATCGDKHEAFAQSVANTYKRPVSIPVPLGEIADLEDSPKE</sequence>
<dbReference type="InterPro" id="IPR036188">
    <property type="entry name" value="FAD/NAD-bd_sf"/>
</dbReference>
<dbReference type="Pfam" id="PF07992">
    <property type="entry name" value="Pyr_redox_2"/>
    <property type="match status" value="1"/>
</dbReference>
<dbReference type="RefSeq" id="WP_141361533.1">
    <property type="nucleotide sequence ID" value="NZ_BAAAJL010000003.1"/>
</dbReference>
<dbReference type="OrthoDB" id="9801699at2"/>
<dbReference type="PANTHER" id="PTHR42949">
    <property type="entry name" value="ANAEROBIC GLYCEROL-3-PHOSPHATE DEHYDROGENASE SUBUNIT B"/>
    <property type="match status" value="1"/>
</dbReference>
<gene>
    <name evidence="5" type="ORF">AUR04nite_04570</name>
</gene>
<feature type="signal peptide" evidence="2">
    <location>
        <begin position="1"/>
        <end position="20"/>
    </location>
</feature>
<dbReference type="GO" id="GO:0016491">
    <property type="term" value="F:oxidoreductase activity"/>
    <property type="evidence" value="ECO:0007669"/>
    <property type="project" value="UniProtKB-KW"/>
</dbReference>
<organism evidence="5 6">
    <name type="scientific">Glutamicibacter uratoxydans</name>
    <name type="common">Arthrobacter uratoxydans</name>
    <dbReference type="NCBI Taxonomy" id="43667"/>
    <lineage>
        <taxon>Bacteria</taxon>
        <taxon>Bacillati</taxon>
        <taxon>Actinomycetota</taxon>
        <taxon>Actinomycetes</taxon>
        <taxon>Micrococcales</taxon>
        <taxon>Micrococcaceae</taxon>
        <taxon>Glutamicibacter</taxon>
    </lineage>
</organism>
<dbReference type="SUPFAM" id="SSF51905">
    <property type="entry name" value="FAD/NAD(P)-binding domain"/>
    <property type="match status" value="1"/>
</dbReference>
<protein>
    <submittedName>
        <fullName evidence="5">FAD/NAD(P)-binding oxidoreductase</fullName>
    </submittedName>
</protein>
<dbReference type="InterPro" id="IPR041854">
    <property type="entry name" value="BFD-like_2Fe2S-bd_dom_sf"/>
</dbReference>
<feature type="domain" description="FAD/NAD(P)-binding" evidence="4">
    <location>
        <begin position="6"/>
        <end position="342"/>
    </location>
</feature>
<name>A0A4Y4DMQ0_GLUUR</name>
<dbReference type="Gene3D" id="1.10.10.1100">
    <property type="entry name" value="BFD-like [2Fe-2S]-binding domain"/>
    <property type="match status" value="1"/>
</dbReference>
<dbReference type="Gene3D" id="3.50.50.60">
    <property type="entry name" value="FAD/NAD(P)-binding domain"/>
    <property type="match status" value="2"/>
</dbReference>
<proteinExistence type="predicted"/>
<dbReference type="InterPro" id="IPR007419">
    <property type="entry name" value="BFD-like_2Fe2S-bd_dom"/>
</dbReference>
<evidence type="ECO:0000259" key="4">
    <source>
        <dbReference type="Pfam" id="PF07992"/>
    </source>
</evidence>
<dbReference type="PRINTS" id="PR00368">
    <property type="entry name" value="FADPNR"/>
</dbReference>
<dbReference type="InterPro" id="IPR017224">
    <property type="entry name" value="Opine_Oxase_asu/HCN_bsu"/>
</dbReference>
<dbReference type="InterPro" id="IPR023753">
    <property type="entry name" value="FAD/NAD-binding_dom"/>
</dbReference>
<evidence type="ECO:0000259" key="3">
    <source>
        <dbReference type="Pfam" id="PF04324"/>
    </source>
</evidence>
<feature type="domain" description="BFD-like [2Fe-2S]-binding" evidence="3">
    <location>
        <begin position="398"/>
        <end position="444"/>
    </location>
</feature>
<keyword evidence="2" id="KW-0732">Signal</keyword>
<dbReference type="EMBL" id="BJNY01000002">
    <property type="protein sequence ID" value="GED04925.1"/>
    <property type="molecule type" value="Genomic_DNA"/>
</dbReference>
<comment type="caution">
    <text evidence="5">The sequence shown here is derived from an EMBL/GenBank/DDBJ whole genome shotgun (WGS) entry which is preliminary data.</text>
</comment>
<evidence type="ECO:0000256" key="1">
    <source>
        <dbReference type="ARBA" id="ARBA00023002"/>
    </source>
</evidence>
<dbReference type="PRINTS" id="PR00411">
    <property type="entry name" value="PNDRDTASEI"/>
</dbReference>
<keyword evidence="6" id="KW-1185">Reference proteome</keyword>
<dbReference type="InterPro" id="IPR051691">
    <property type="entry name" value="Metab_Enz_Cyan_OpOx_G3PDH"/>
</dbReference>
<dbReference type="PANTHER" id="PTHR42949:SF3">
    <property type="entry name" value="ANAEROBIC GLYCEROL-3-PHOSPHATE DEHYDROGENASE SUBUNIT B"/>
    <property type="match status" value="1"/>
</dbReference>
<dbReference type="AlphaFoldDB" id="A0A4Y4DMQ0"/>
<dbReference type="Pfam" id="PF04324">
    <property type="entry name" value="Fer2_BFD"/>
    <property type="match status" value="1"/>
</dbReference>
<reference evidence="5 6" key="1">
    <citation type="submission" date="2019-06" db="EMBL/GenBank/DDBJ databases">
        <title>Whole genome shotgun sequence of Glutamicibacter uratoxydans NBRC 15515.</title>
        <authorList>
            <person name="Hosoyama A."/>
            <person name="Uohara A."/>
            <person name="Ohji S."/>
            <person name="Ichikawa N."/>
        </authorList>
    </citation>
    <scope>NUCLEOTIDE SEQUENCE [LARGE SCALE GENOMIC DNA]</scope>
    <source>
        <strain evidence="5 6">NBRC 15515</strain>
    </source>
</reference>
<evidence type="ECO:0000313" key="5">
    <source>
        <dbReference type="EMBL" id="GED04925.1"/>
    </source>
</evidence>
<dbReference type="PIRSF" id="PIRSF037495">
    <property type="entry name" value="Opine_OX_OoxA/HcnB"/>
    <property type="match status" value="1"/>
</dbReference>
<evidence type="ECO:0000313" key="6">
    <source>
        <dbReference type="Proteomes" id="UP000316612"/>
    </source>
</evidence>